<comment type="caution">
    <text evidence="4">The sequence shown here is derived from an EMBL/GenBank/DDBJ whole genome shotgun (WGS) entry which is preliminary data.</text>
</comment>
<sequence length="716" mass="78110">MMMAMKTQKKYKNSADWLEGIAHYFSLRNGFSSLLKVLIVFNLVGLLLIGVGIGSARAADDFSELVMVPMDRLYVEQGQTPAVPVQADILSTRIQSVVTGPIVRTVVSQSFSNSGQDWMEGIYYFPLPDGAAVDRMVLRIGERIIQSEIQERAEAKRTYEKAAAEGRVASLLTQYRPNMFSTRVANIEPGATINVEIAFQTLAEQDGATLSWRMPQAITPRYQPATARSFEATTVSTSAEGSRVDEAGAISREENYSREGGTNPTAFSIIVNGGNRLASLGSPTHQIVVKDVDGARKQVTLKEGALPADRDFVLKWRLPVGNDLSSFLFQEEQDGVFYTLGLVAPPQLDASQTVSPRDVTFVMDVSGSMHGPAIEQGKTALLKALDLLTPQDRFEIIAFDSNFYPLFGKVQSATPEALQAGRDFVSGLEADSGTEMYPALEAALGYGADPAFNRQIMFLTDGAVGNEEEMFSLVERKLGDARLFTVGLGSAPNSWFMRKAAEFGRGIHVHIDNIEAAGITLEKLFEDMTRPGYRNVGLDGAGEAAVYPQALSDMFGERPLIFVAASEQGPLAPTLVAEDADGRAVSFPMKDAEATPQAGIAKYWARKKIEGLMDARARGMDPAIVREAVLDVALKHEIMSEFTSFVAVDKTPARVQQDFLKKVRQSMNMPAGTSWDKIHGLQTATTMELNLLAGLLALGMAGIGMFMYRRSRKTTW</sequence>
<dbReference type="InterPro" id="IPR036465">
    <property type="entry name" value="vWFA_dom_sf"/>
</dbReference>
<feature type="domain" description="VIT" evidence="3">
    <location>
        <begin position="73"/>
        <end position="201"/>
    </location>
</feature>
<feature type="transmembrane region" description="Helical" evidence="1">
    <location>
        <begin position="689"/>
        <end position="708"/>
    </location>
</feature>
<dbReference type="PROSITE" id="PS50234">
    <property type="entry name" value="VWFA"/>
    <property type="match status" value="1"/>
</dbReference>
<dbReference type="EMBL" id="BSNF01000001">
    <property type="protein sequence ID" value="GLQ05969.1"/>
    <property type="molecule type" value="Genomic_DNA"/>
</dbReference>
<dbReference type="Gene3D" id="3.40.50.410">
    <property type="entry name" value="von Willebrand factor, type A domain"/>
    <property type="match status" value="1"/>
</dbReference>
<dbReference type="SMART" id="SM00609">
    <property type="entry name" value="VIT"/>
    <property type="match status" value="1"/>
</dbReference>
<keyword evidence="1" id="KW-0472">Membrane</keyword>
<evidence type="ECO:0000259" key="2">
    <source>
        <dbReference type="PROSITE" id="PS50234"/>
    </source>
</evidence>
<evidence type="ECO:0000313" key="5">
    <source>
        <dbReference type="Proteomes" id="UP001161409"/>
    </source>
</evidence>
<evidence type="ECO:0000313" key="4">
    <source>
        <dbReference type="EMBL" id="GLQ05969.1"/>
    </source>
</evidence>
<reference evidence="4" key="1">
    <citation type="journal article" date="2014" name="Int. J. Syst. Evol. Microbiol.">
        <title>Complete genome of a new Firmicutes species belonging to the dominant human colonic microbiota ('Ruminococcus bicirculans') reveals two chromosomes and a selective capacity to utilize plant glucans.</title>
        <authorList>
            <consortium name="NISC Comparative Sequencing Program"/>
            <person name="Wegmann U."/>
            <person name="Louis P."/>
            <person name="Goesmann A."/>
            <person name="Henrissat B."/>
            <person name="Duncan S.H."/>
            <person name="Flint H.J."/>
        </authorList>
    </citation>
    <scope>NUCLEOTIDE SEQUENCE</scope>
    <source>
        <strain evidence="4">NBRC 103408</strain>
    </source>
</reference>
<keyword evidence="1" id="KW-0812">Transmembrane</keyword>
<dbReference type="NCBIfam" id="TIGR03788">
    <property type="entry name" value="marine_srt_targ"/>
    <property type="match status" value="1"/>
</dbReference>
<organism evidence="4 5">
    <name type="scientific">Sneathiella chinensis</name>
    <dbReference type="NCBI Taxonomy" id="349750"/>
    <lineage>
        <taxon>Bacteria</taxon>
        <taxon>Pseudomonadati</taxon>
        <taxon>Pseudomonadota</taxon>
        <taxon>Alphaproteobacteria</taxon>
        <taxon>Sneathiellales</taxon>
        <taxon>Sneathiellaceae</taxon>
        <taxon>Sneathiella</taxon>
    </lineage>
</organism>
<dbReference type="InterPro" id="IPR002035">
    <property type="entry name" value="VWF_A"/>
</dbReference>
<dbReference type="PANTHER" id="PTHR45737">
    <property type="entry name" value="VON WILLEBRAND FACTOR A DOMAIN-CONTAINING PROTEIN 5A"/>
    <property type="match status" value="1"/>
</dbReference>
<keyword evidence="5" id="KW-1185">Reference proteome</keyword>
<dbReference type="PANTHER" id="PTHR45737:SF6">
    <property type="entry name" value="VON WILLEBRAND FACTOR A DOMAIN-CONTAINING PROTEIN 5A"/>
    <property type="match status" value="1"/>
</dbReference>
<reference evidence="4" key="2">
    <citation type="submission" date="2023-01" db="EMBL/GenBank/DDBJ databases">
        <title>Draft genome sequence of Sneathiella chinensis strain NBRC 103408.</title>
        <authorList>
            <person name="Sun Q."/>
            <person name="Mori K."/>
        </authorList>
    </citation>
    <scope>NUCLEOTIDE SEQUENCE</scope>
    <source>
        <strain evidence="4">NBRC 103408</strain>
    </source>
</reference>
<dbReference type="PROSITE" id="PS51468">
    <property type="entry name" value="VIT"/>
    <property type="match status" value="1"/>
</dbReference>
<dbReference type="SUPFAM" id="SSF53300">
    <property type="entry name" value="vWA-like"/>
    <property type="match status" value="1"/>
</dbReference>
<evidence type="ECO:0000259" key="3">
    <source>
        <dbReference type="PROSITE" id="PS51468"/>
    </source>
</evidence>
<dbReference type="Pfam" id="PF13768">
    <property type="entry name" value="VWA_3"/>
    <property type="match status" value="1"/>
</dbReference>
<dbReference type="InterPro" id="IPR022440">
    <property type="entry name" value="CHP03788"/>
</dbReference>
<proteinExistence type="predicted"/>
<dbReference type="InterPro" id="IPR013694">
    <property type="entry name" value="VIT"/>
</dbReference>
<evidence type="ECO:0000256" key="1">
    <source>
        <dbReference type="SAM" id="Phobius"/>
    </source>
</evidence>
<gene>
    <name evidence="4" type="ORF">GCM10007924_11900</name>
</gene>
<dbReference type="Proteomes" id="UP001161409">
    <property type="component" value="Unassembled WGS sequence"/>
</dbReference>
<feature type="domain" description="VWFA" evidence="2">
    <location>
        <begin position="358"/>
        <end position="528"/>
    </location>
</feature>
<keyword evidence="1" id="KW-1133">Transmembrane helix</keyword>
<dbReference type="SMART" id="SM00327">
    <property type="entry name" value="VWA"/>
    <property type="match status" value="1"/>
</dbReference>
<dbReference type="Pfam" id="PF08487">
    <property type="entry name" value="VIT"/>
    <property type="match status" value="1"/>
</dbReference>
<name>A0ABQ5U259_9PROT</name>
<protein>
    <submittedName>
        <fullName evidence="4">Marine proteobacterial sortase target protein</fullName>
    </submittedName>
</protein>
<accession>A0ABQ5U259</accession>